<reference evidence="2 3" key="1">
    <citation type="submission" date="2020-11" db="EMBL/GenBank/DDBJ databases">
        <authorList>
            <person name="Peeters C."/>
        </authorList>
    </citation>
    <scope>NUCLEOTIDE SEQUENCE [LARGE SCALE GENOMIC DNA]</scope>
    <source>
        <strain evidence="2 3">LMG 7974</strain>
    </source>
</reference>
<gene>
    <name evidence="2" type="ORF">LMG7974_01610</name>
</gene>
<feature type="signal peptide" evidence="1">
    <location>
        <begin position="1"/>
        <end position="22"/>
    </location>
</feature>
<keyword evidence="1" id="KW-0732">Signal</keyword>
<name>A0ABN7KAI2_9BACT</name>
<dbReference type="RefSeq" id="WP_229933389.1">
    <property type="nucleotide sequence ID" value="NZ_CAJHOF010000017.1"/>
</dbReference>
<comment type="caution">
    <text evidence="2">The sequence shown here is derived from an EMBL/GenBank/DDBJ whole genome shotgun (WGS) entry which is preliminary data.</text>
</comment>
<evidence type="ECO:0008006" key="4">
    <source>
        <dbReference type="Google" id="ProtNLM"/>
    </source>
</evidence>
<feature type="chain" id="PRO_5045626398" description="Lipoprotein" evidence="1">
    <location>
        <begin position="23"/>
        <end position="101"/>
    </location>
</feature>
<dbReference type="EMBL" id="CAJHOF010000017">
    <property type="protein sequence ID" value="CAD7289533.1"/>
    <property type="molecule type" value="Genomic_DNA"/>
</dbReference>
<organism evidence="2 3">
    <name type="scientific">Campylobacter majalis</name>
    <dbReference type="NCBI Taxonomy" id="2790656"/>
    <lineage>
        <taxon>Bacteria</taxon>
        <taxon>Pseudomonadati</taxon>
        <taxon>Campylobacterota</taxon>
        <taxon>Epsilonproteobacteria</taxon>
        <taxon>Campylobacterales</taxon>
        <taxon>Campylobacteraceae</taxon>
        <taxon>Campylobacter</taxon>
    </lineage>
</organism>
<dbReference type="PROSITE" id="PS51257">
    <property type="entry name" value="PROKAR_LIPOPROTEIN"/>
    <property type="match status" value="1"/>
</dbReference>
<protein>
    <recommendedName>
        <fullName evidence="4">Lipoprotein</fullName>
    </recommendedName>
</protein>
<evidence type="ECO:0000256" key="1">
    <source>
        <dbReference type="SAM" id="SignalP"/>
    </source>
</evidence>
<evidence type="ECO:0000313" key="2">
    <source>
        <dbReference type="EMBL" id="CAD7289533.1"/>
    </source>
</evidence>
<keyword evidence="3" id="KW-1185">Reference proteome</keyword>
<dbReference type="Proteomes" id="UP000789803">
    <property type="component" value="Unassembled WGS sequence"/>
</dbReference>
<accession>A0ABN7KAI2</accession>
<sequence length="101" mass="11315">MRILFITVIALLFMGCSGKVQTNKIPNEKRWNLPSSSQKYNASISAKQIADFEEYSAEFFNQTIGTNKGLNKNSSRNYNGSGDELDIYGVGLNRGHFSEKN</sequence>
<proteinExistence type="predicted"/>
<evidence type="ECO:0000313" key="3">
    <source>
        <dbReference type="Proteomes" id="UP000789803"/>
    </source>
</evidence>